<organism evidence="2 3">
    <name type="scientific">Shewanella denitrificans (strain OS217 / ATCC BAA-1090 / DSM 15013)</name>
    <dbReference type="NCBI Taxonomy" id="318161"/>
    <lineage>
        <taxon>Bacteria</taxon>
        <taxon>Pseudomonadati</taxon>
        <taxon>Pseudomonadota</taxon>
        <taxon>Gammaproteobacteria</taxon>
        <taxon>Alteromonadales</taxon>
        <taxon>Shewanellaceae</taxon>
        <taxon>Shewanella</taxon>
    </lineage>
</organism>
<name>Q12KJ9_SHEDO</name>
<evidence type="ECO:0000313" key="3">
    <source>
        <dbReference type="Proteomes" id="UP000001982"/>
    </source>
</evidence>
<dbReference type="HOGENOM" id="CLU_129294_1_0_6"/>
<dbReference type="RefSeq" id="WP_011497177.1">
    <property type="nucleotide sequence ID" value="NC_007954.1"/>
</dbReference>
<dbReference type="EMBL" id="CP000302">
    <property type="protein sequence ID" value="ABE56027.1"/>
    <property type="molecule type" value="Genomic_DNA"/>
</dbReference>
<feature type="transmembrane region" description="Helical" evidence="1">
    <location>
        <begin position="52"/>
        <end position="74"/>
    </location>
</feature>
<keyword evidence="1" id="KW-1133">Transmembrane helix</keyword>
<dbReference type="KEGG" id="sdn:Sden_2748"/>
<evidence type="ECO:0008006" key="4">
    <source>
        <dbReference type="Google" id="ProtNLM"/>
    </source>
</evidence>
<protein>
    <recommendedName>
        <fullName evidence="4">DUF4870 domain-containing protein</fullName>
    </recommendedName>
</protein>
<dbReference type="STRING" id="318161.Sden_2748"/>
<keyword evidence="1" id="KW-0472">Membrane</keyword>
<keyword evidence="3" id="KW-1185">Reference proteome</keyword>
<dbReference type="eggNOG" id="COG3671">
    <property type="taxonomic scope" value="Bacteria"/>
</dbReference>
<feature type="transmembrane region" description="Helical" evidence="1">
    <location>
        <begin position="20"/>
        <end position="40"/>
    </location>
</feature>
<gene>
    <name evidence="2" type="ordered locus">Sden_2748</name>
</gene>
<reference evidence="2 3" key="1">
    <citation type="submission" date="2006-03" db="EMBL/GenBank/DDBJ databases">
        <title>Complete sequence of Shewanella denitrificans OS217.</title>
        <authorList>
            <consortium name="US DOE Joint Genome Institute"/>
            <person name="Copeland A."/>
            <person name="Lucas S."/>
            <person name="Lapidus A."/>
            <person name="Barry K."/>
            <person name="Detter J.C."/>
            <person name="Glavina del Rio T."/>
            <person name="Hammon N."/>
            <person name="Israni S."/>
            <person name="Dalin E."/>
            <person name="Tice H."/>
            <person name="Pitluck S."/>
            <person name="Brettin T."/>
            <person name="Bruce D."/>
            <person name="Han C."/>
            <person name="Tapia R."/>
            <person name="Gilna P."/>
            <person name="Kiss H."/>
            <person name="Schmutz J."/>
            <person name="Larimer F."/>
            <person name="Land M."/>
            <person name="Hauser L."/>
            <person name="Kyrpides N."/>
            <person name="Lykidis A."/>
            <person name="Richardson P."/>
        </authorList>
    </citation>
    <scope>NUCLEOTIDE SEQUENCE [LARGE SCALE GENOMIC DNA]</scope>
    <source>
        <strain evidence="3">OS217 / ATCC BAA-1090 / DSM 15013</strain>
    </source>
</reference>
<accession>Q12KJ9</accession>
<dbReference type="OrthoDB" id="5405464at2"/>
<sequence>MSASNADVYLTEDVTLAHFLYGLMSAFPLFFMPVMLSFWLNVSQKQVPQASLLAAHLNWQRHSIIGVLPLLVLGYVAPQLWMSLVCYTVAISWFCYRIFKGWLSLHDGIAP</sequence>
<keyword evidence="1" id="KW-0812">Transmembrane</keyword>
<dbReference type="AlphaFoldDB" id="Q12KJ9"/>
<dbReference type="Proteomes" id="UP000001982">
    <property type="component" value="Chromosome"/>
</dbReference>
<evidence type="ECO:0000256" key="1">
    <source>
        <dbReference type="SAM" id="Phobius"/>
    </source>
</evidence>
<proteinExistence type="predicted"/>
<evidence type="ECO:0000313" key="2">
    <source>
        <dbReference type="EMBL" id="ABE56027.1"/>
    </source>
</evidence>